<dbReference type="InterPro" id="IPR027417">
    <property type="entry name" value="P-loop_NTPase"/>
</dbReference>
<evidence type="ECO:0000256" key="4">
    <source>
        <dbReference type="ARBA" id="ARBA00022723"/>
    </source>
</evidence>
<accession>A0A7S0MTN9</accession>
<keyword evidence="3" id="KW-0132">Cell division</keyword>
<evidence type="ECO:0000256" key="7">
    <source>
        <dbReference type="ARBA" id="ARBA00023134"/>
    </source>
</evidence>
<keyword evidence="4" id="KW-0479">Metal-binding</keyword>
<protein>
    <recommendedName>
        <fullName evidence="10">EngB-type G domain-containing protein</fullName>
    </recommendedName>
</protein>
<sequence>MAASMLRVVRTNTASSRLVVHQGVSPRPPYTTTVGGAASRRQGSLAIARHGGQKQALTAPVITTRSPNPAQRLSSRVYAVATEDATDDSDYVKQISISQNDYPEPTHLGDVELPDPENARIKTAEYISSAVRHDQLPKDNKTEIAVIGRSNVGKSSLINSITNKNGLAMVSKTPGKTRTINHFLINDDWYLVDLPGYGFAKAGEKRRMEWFGFTKEYFLEREPLVMVLLLVDASIPPQQADLECLNWLADAEVPVSVIFTKMDKKKKKCPKNSQNILAFEREMNEIFEQMPPRIATSSASGLGKDVVVRYLARLRNLAKQTAPPPVPSYLE</sequence>
<dbReference type="CDD" id="cd01876">
    <property type="entry name" value="YihA_EngB"/>
    <property type="match status" value="1"/>
</dbReference>
<dbReference type="InterPro" id="IPR006073">
    <property type="entry name" value="GTP-bd"/>
</dbReference>
<evidence type="ECO:0000259" key="10">
    <source>
        <dbReference type="PROSITE" id="PS51706"/>
    </source>
</evidence>
<dbReference type="Gene3D" id="3.40.50.300">
    <property type="entry name" value="P-loop containing nucleotide triphosphate hydrolases"/>
    <property type="match status" value="1"/>
</dbReference>
<dbReference type="HAMAP" id="MF_00321">
    <property type="entry name" value="GTPase_EngB"/>
    <property type="match status" value="1"/>
</dbReference>
<keyword evidence="7" id="KW-0342">GTP-binding</keyword>
<dbReference type="SUPFAM" id="SSF52540">
    <property type="entry name" value="P-loop containing nucleoside triphosphate hydrolases"/>
    <property type="match status" value="1"/>
</dbReference>
<proteinExistence type="inferred from homology"/>
<dbReference type="AlphaFoldDB" id="A0A7S0MTN9"/>
<keyword evidence="8" id="KW-0717">Septation</keyword>
<dbReference type="InterPro" id="IPR030393">
    <property type="entry name" value="G_ENGB_dom"/>
</dbReference>
<dbReference type="Pfam" id="PF01926">
    <property type="entry name" value="MMR_HSR1"/>
    <property type="match status" value="1"/>
</dbReference>
<evidence type="ECO:0000256" key="5">
    <source>
        <dbReference type="ARBA" id="ARBA00022741"/>
    </source>
</evidence>
<dbReference type="GO" id="GO:0005525">
    <property type="term" value="F:GTP binding"/>
    <property type="evidence" value="ECO:0007669"/>
    <property type="project" value="UniProtKB-KW"/>
</dbReference>
<dbReference type="GO" id="GO:0046872">
    <property type="term" value="F:metal ion binding"/>
    <property type="evidence" value="ECO:0007669"/>
    <property type="project" value="UniProtKB-KW"/>
</dbReference>
<evidence type="ECO:0000256" key="8">
    <source>
        <dbReference type="ARBA" id="ARBA00023210"/>
    </source>
</evidence>
<gene>
    <name evidence="11" type="ORF">POBO1169_LOCUS929</name>
</gene>
<evidence type="ECO:0000313" key="11">
    <source>
        <dbReference type="EMBL" id="CAD8649195.1"/>
    </source>
</evidence>
<keyword evidence="5" id="KW-0547">Nucleotide-binding</keyword>
<dbReference type="EMBL" id="HBFA01001880">
    <property type="protein sequence ID" value="CAD8649195.1"/>
    <property type="molecule type" value="Transcribed_RNA"/>
</dbReference>
<keyword evidence="9" id="KW-0131">Cell cycle</keyword>
<comment type="similarity">
    <text evidence="2">Belongs to the TRAFAC class TrmE-Era-EngA-EngB-Septin-like GTPase superfamily. EngB GTPase family.</text>
</comment>
<dbReference type="InterPro" id="IPR019987">
    <property type="entry name" value="GTP-bd_ribosome_bio_YsxC"/>
</dbReference>
<comment type="cofactor">
    <cofactor evidence="1">
        <name>Mg(2+)</name>
        <dbReference type="ChEBI" id="CHEBI:18420"/>
    </cofactor>
</comment>
<evidence type="ECO:0000256" key="9">
    <source>
        <dbReference type="ARBA" id="ARBA00023306"/>
    </source>
</evidence>
<dbReference type="PANTHER" id="PTHR11649:SF13">
    <property type="entry name" value="ENGB-TYPE G DOMAIN-CONTAINING PROTEIN"/>
    <property type="match status" value="1"/>
</dbReference>
<dbReference type="NCBIfam" id="TIGR03598">
    <property type="entry name" value="GTPase_YsxC"/>
    <property type="match status" value="1"/>
</dbReference>
<dbReference type="PROSITE" id="PS51706">
    <property type="entry name" value="G_ENGB"/>
    <property type="match status" value="1"/>
</dbReference>
<name>A0A7S0MTN9_9CHLO</name>
<evidence type="ECO:0000256" key="6">
    <source>
        <dbReference type="ARBA" id="ARBA00022842"/>
    </source>
</evidence>
<organism evidence="11">
    <name type="scientific">Pyramimonas obovata</name>
    <dbReference type="NCBI Taxonomy" id="1411642"/>
    <lineage>
        <taxon>Eukaryota</taxon>
        <taxon>Viridiplantae</taxon>
        <taxon>Chlorophyta</taxon>
        <taxon>Pyramimonadophyceae</taxon>
        <taxon>Pyramimonadales</taxon>
        <taxon>Pyramimonadaceae</taxon>
        <taxon>Pyramimonas</taxon>
        <taxon>Pyramimonas incertae sedis</taxon>
    </lineage>
</organism>
<evidence type="ECO:0000256" key="2">
    <source>
        <dbReference type="ARBA" id="ARBA00009638"/>
    </source>
</evidence>
<reference evidence="11" key="1">
    <citation type="submission" date="2021-01" db="EMBL/GenBank/DDBJ databases">
        <authorList>
            <person name="Corre E."/>
            <person name="Pelletier E."/>
            <person name="Niang G."/>
            <person name="Scheremetjew M."/>
            <person name="Finn R."/>
            <person name="Kale V."/>
            <person name="Holt S."/>
            <person name="Cochrane G."/>
            <person name="Meng A."/>
            <person name="Brown T."/>
            <person name="Cohen L."/>
        </authorList>
    </citation>
    <scope>NUCLEOTIDE SEQUENCE</scope>
    <source>
        <strain evidence="11">CCMP722</strain>
    </source>
</reference>
<evidence type="ECO:0000256" key="1">
    <source>
        <dbReference type="ARBA" id="ARBA00001946"/>
    </source>
</evidence>
<evidence type="ECO:0000256" key="3">
    <source>
        <dbReference type="ARBA" id="ARBA00022618"/>
    </source>
</evidence>
<dbReference type="GO" id="GO:0051301">
    <property type="term" value="P:cell division"/>
    <property type="evidence" value="ECO:0007669"/>
    <property type="project" value="UniProtKB-KW"/>
</dbReference>
<dbReference type="PANTHER" id="PTHR11649">
    <property type="entry name" value="MSS1/TRME-RELATED GTP-BINDING PROTEIN"/>
    <property type="match status" value="1"/>
</dbReference>
<keyword evidence="6" id="KW-0460">Magnesium</keyword>
<feature type="domain" description="EngB-type G" evidence="10">
    <location>
        <begin position="140"/>
        <end position="317"/>
    </location>
</feature>